<dbReference type="PATRIC" id="fig|1121865.3.peg.1857"/>
<gene>
    <name evidence="4" type="ORF">I568_02219</name>
</gene>
<dbReference type="Pfam" id="PF00535">
    <property type="entry name" value="Glycos_transf_2"/>
    <property type="match status" value="1"/>
</dbReference>
<dbReference type="GO" id="GO:0016757">
    <property type="term" value="F:glycosyltransferase activity"/>
    <property type="evidence" value="ECO:0007669"/>
    <property type="project" value="UniProtKB-KW"/>
</dbReference>
<dbReference type="STRING" id="1121865.OMW_01913"/>
<proteinExistence type="predicted"/>
<evidence type="ECO:0000256" key="2">
    <source>
        <dbReference type="ARBA" id="ARBA00022679"/>
    </source>
</evidence>
<keyword evidence="1" id="KW-0328">Glycosyltransferase</keyword>
<evidence type="ECO:0000259" key="3">
    <source>
        <dbReference type="Pfam" id="PF00535"/>
    </source>
</evidence>
<comment type="caution">
    <text evidence="4">The sequence shown here is derived from an EMBL/GenBank/DDBJ whole genome shotgun (WGS) entry which is preliminary data.</text>
</comment>
<organism evidence="4 5">
    <name type="scientific">Enterococcus columbae DSM 7374 = ATCC 51263</name>
    <dbReference type="NCBI Taxonomy" id="1121865"/>
    <lineage>
        <taxon>Bacteria</taxon>
        <taxon>Bacillati</taxon>
        <taxon>Bacillota</taxon>
        <taxon>Bacilli</taxon>
        <taxon>Lactobacillales</taxon>
        <taxon>Enterococcaceae</taxon>
        <taxon>Enterococcus</taxon>
    </lineage>
</organism>
<dbReference type="CDD" id="cd00761">
    <property type="entry name" value="Glyco_tranf_GTA_type"/>
    <property type="match status" value="1"/>
</dbReference>
<dbReference type="SUPFAM" id="SSF53448">
    <property type="entry name" value="Nucleotide-diphospho-sugar transferases"/>
    <property type="match status" value="1"/>
</dbReference>
<reference evidence="4 5" key="1">
    <citation type="submission" date="2013-03" db="EMBL/GenBank/DDBJ databases">
        <title>The Genome Sequence of Enterococcus columbae ATCC_51263 (PacBio/Illumina hybrid assembly).</title>
        <authorList>
            <consortium name="The Broad Institute Genomics Platform"/>
            <consortium name="The Broad Institute Genome Sequencing Center for Infectious Disease"/>
            <person name="Earl A."/>
            <person name="Russ C."/>
            <person name="Gilmore M."/>
            <person name="Surin D."/>
            <person name="Walker B."/>
            <person name="Young S."/>
            <person name="Zeng Q."/>
            <person name="Gargeya S."/>
            <person name="Fitzgerald M."/>
            <person name="Haas B."/>
            <person name="Abouelleil A."/>
            <person name="Allen A.W."/>
            <person name="Alvarado L."/>
            <person name="Arachchi H.M."/>
            <person name="Berlin A.M."/>
            <person name="Chapman S.B."/>
            <person name="Gainer-Dewar J."/>
            <person name="Goldberg J."/>
            <person name="Griggs A."/>
            <person name="Gujja S."/>
            <person name="Hansen M."/>
            <person name="Howarth C."/>
            <person name="Imamovic A."/>
            <person name="Ireland A."/>
            <person name="Larimer J."/>
            <person name="McCowan C."/>
            <person name="Murphy C."/>
            <person name="Pearson M."/>
            <person name="Poon T.W."/>
            <person name="Priest M."/>
            <person name="Roberts A."/>
            <person name="Saif S."/>
            <person name="Shea T."/>
            <person name="Sisk P."/>
            <person name="Sykes S."/>
            <person name="Wortman J."/>
            <person name="Nusbaum C."/>
            <person name="Birren B."/>
        </authorList>
    </citation>
    <scope>NUCLEOTIDE SEQUENCE [LARGE SCALE GENOMIC DNA]</scope>
    <source>
        <strain evidence="4 5">ATCC 51263</strain>
    </source>
</reference>
<keyword evidence="2" id="KW-0808">Transferase</keyword>
<accession>S0KHK2</accession>
<dbReference type="eggNOG" id="COG1216">
    <property type="taxonomic scope" value="Bacteria"/>
</dbReference>
<dbReference type="AlphaFoldDB" id="S0KHK2"/>
<dbReference type="InterPro" id="IPR001173">
    <property type="entry name" value="Glyco_trans_2-like"/>
</dbReference>
<name>S0KHK2_9ENTE</name>
<dbReference type="Proteomes" id="UP000014113">
    <property type="component" value="Unassembled WGS sequence"/>
</dbReference>
<evidence type="ECO:0000313" key="5">
    <source>
        <dbReference type="Proteomes" id="UP000014113"/>
    </source>
</evidence>
<dbReference type="InterPro" id="IPR029044">
    <property type="entry name" value="Nucleotide-diphossugar_trans"/>
</dbReference>
<dbReference type="PANTHER" id="PTHR22916:SF51">
    <property type="entry name" value="GLYCOSYLTRANSFERASE EPSH-RELATED"/>
    <property type="match status" value="1"/>
</dbReference>
<dbReference type="EMBL" id="ASWJ01000010">
    <property type="protein sequence ID" value="EOW80140.1"/>
    <property type="molecule type" value="Genomic_DNA"/>
</dbReference>
<dbReference type="Gene3D" id="3.90.550.10">
    <property type="entry name" value="Spore Coat Polysaccharide Biosynthesis Protein SpsA, Chain A"/>
    <property type="match status" value="1"/>
</dbReference>
<dbReference type="OrthoDB" id="396512at2"/>
<evidence type="ECO:0000313" key="4">
    <source>
        <dbReference type="EMBL" id="EOW80140.1"/>
    </source>
</evidence>
<keyword evidence="5" id="KW-1185">Reference proteome</keyword>
<protein>
    <recommendedName>
        <fullName evidence="3">Glycosyltransferase 2-like domain-containing protein</fullName>
    </recommendedName>
</protein>
<dbReference type="RefSeq" id="WP_016184019.1">
    <property type="nucleotide sequence ID" value="NZ_JXKI01000027.1"/>
</dbReference>
<feature type="domain" description="Glycosyltransferase 2-like" evidence="3">
    <location>
        <begin position="5"/>
        <end position="110"/>
    </location>
</feature>
<sequence>MKLLSIIVPCYNSQDYMERCITSLLVGGEAVEIIIVNDGSKDETAAIADRFASHFPSIVKAVHQENGGHGQAINTGLAHASGEYIKVVDSDDWVDANAYQEILAFLASQTNLAEPVDMLISNYVYEKQGAKRKKVIEYTSFLPTNQLFSWDATKRFPVGKYLLMHSVIYRRQLLIDHTLQLPKHTFYVDNLYVFEPLPMVKNMYYLNVDFYRYYIGREDQSVNEKVMIGRIDQQLAVNRRMVHYYSDAKLTDDSLQAYMLKYLEIITTISSILLIREGSKESLQKKEALWQYIRQQDEQLYRKLRRGLFGVGVHLPGRLGRKTVVGCYKLAQKMYGFN</sequence>
<evidence type="ECO:0000256" key="1">
    <source>
        <dbReference type="ARBA" id="ARBA00022676"/>
    </source>
</evidence>
<dbReference type="PANTHER" id="PTHR22916">
    <property type="entry name" value="GLYCOSYLTRANSFERASE"/>
    <property type="match status" value="1"/>
</dbReference>